<feature type="region of interest" description="Disordered" evidence="1">
    <location>
        <begin position="131"/>
        <end position="163"/>
    </location>
</feature>
<sequence length="523" mass="56112">MWVVAAAHKKSTGPIDSYDSLNDVHLRSHYHKCLVKQRLASVGLVQCLGHRDKPDARRCTCSASSAASGSRDNASSSGDSGVCVHRDAAATSGCAACGHAALPAALREPVSPYLLPVNPSRKQLMPRPNLQAVSSTAGPRGLRRTSIMPASSSSAREDVAPKNHFPKKSDCKVSLAFHGSGRRAVSEASLSVRVTQQHCGGTSLTVYDSRVARGGTFTFASRRHCGYPFSIVIFVNDIRDVQLSSCCEYRYKVGVRLGGPQGHFSLVRLEGGGPCYRCVLEERLRSLQPLERRQQRSADSLLGDSSGLSSPTTSSEATNQQSIGDDRSPASSTAEQDNIEHSTTASESEQSDGETEPQIVDAAGNGPSSNGTSFSTEVSSSPSQPGTSVSEAVQEQIEGGSESSHLSAETVASELENAPNSFEASSNGGEKLSEKSVHSETGSDASDKTSTRYTAAQCTHLRILYRIKRSSGAPTNAVVKAFRQTMTHRLLQSLSMQMCILHHEYLYLLQCTRRKDLRVFRCN</sequence>
<dbReference type="InterPro" id="IPR027962">
    <property type="entry name" value="ERICH3"/>
</dbReference>
<dbReference type="PANTHER" id="PTHR23034">
    <property type="entry name" value="GLUTAMATE-RICH PROTEIN 3"/>
    <property type="match status" value="1"/>
</dbReference>
<feature type="compositionally biased region" description="Low complexity" evidence="1">
    <location>
        <begin position="297"/>
        <end position="315"/>
    </location>
</feature>
<dbReference type="Pfam" id="PF15257">
    <property type="entry name" value="DUF4590"/>
    <property type="match status" value="1"/>
</dbReference>
<evidence type="ECO:0000313" key="4">
    <source>
        <dbReference type="Proteomes" id="UP000821853"/>
    </source>
</evidence>
<gene>
    <name evidence="3" type="ORF">HPB48_024397</name>
</gene>
<feature type="compositionally biased region" description="Low complexity" evidence="1">
    <location>
        <begin position="63"/>
        <end position="81"/>
    </location>
</feature>
<accession>A0A9J6H934</accession>
<feature type="compositionally biased region" description="Polar residues" evidence="1">
    <location>
        <begin position="418"/>
        <end position="428"/>
    </location>
</feature>
<evidence type="ECO:0000256" key="1">
    <source>
        <dbReference type="SAM" id="MobiDB-lite"/>
    </source>
</evidence>
<evidence type="ECO:0000313" key="3">
    <source>
        <dbReference type="EMBL" id="KAH9383277.1"/>
    </source>
</evidence>
<keyword evidence="4" id="KW-1185">Reference proteome</keyword>
<name>A0A9J6H934_HAELO</name>
<dbReference type="InterPro" id="IPR048257">
    <property type="entry name" value="DUF4590"/>
</dbReference>
<reference evidence="3 4" key="1">
    <citation type="journal article" date="2020" name="Cell">
        <title>Large-Scale Comparative Analyses of Tick Genomes Elucidate Their Genetic Diversity and Vector Capacities.</title>
        <authorList>
            <consortium name="Tick Genome and Microbiome Consortium (TIGMIC)"/>
            <person name="Jia N."/>
            <person name="Wang J."/>
            <person name="Shi W."/>
            <person name="Du L."/>
            <person name="Sun Y."/>
            <person name="Zhan W."/>
            <person name="Jiang J.F."/>
            <person name="Wang Q."/>
            <person name="Zhang B."/>
            <person name="Ji P."/>
            <person name="Bell-Sakyi L."/>
            <person name="Cui X.M."/>
            <person name="Yuan T.T."/>
            <person name="Jiang B.G."/>
            <person name="Yang W.F."/>
            <person name="Lam T.T."/>
            <person name="Chang Q.C."/>
            <person name="Ding S.J."/>
            <person name="Wang X.J."/>
            <person name="Zhu J.G."/>
            <person name="Ruan X.D."/>
            <person name="Zhao L."/>
            <person name="Wei J.T."/>
            <person name="Ye R.Z."/>
            <person name="Que T.C."/>
            <person name="Du C.H."/>
            <person name="Zhou Y.H."/>
            <person name="Cheng J.X."/>
            <person name="Dai P.F."/>
            <person name="Guo W.B."/>
            <person name="Han X.H."/>
            <person name="Huang E.J."/>
            <person name="Li L.F."/>
            <person name="Wei W."/>
            <person name="Gao Y.C."/>
            <person name="Liu J.Z."/>
            <person name="Shao H.Z."/>
            <person name="Wang X."/>
            <person name="Wang C.C."/>
            <person name="Yang T.C."/>
            <person name="Huo Q.B."/>
            <person name="Li W."/>
            <person name="Chen H.Y."/>
            <person name="Chen S.E."/>
            <person name="Zhou L.G."/>
            <person name="Ni X.B."/>
            <person name="Tian J.H."/>
            <person name="Sheng Y."/>
            <person name="Liu T."/>
            <person name="Pan Y.S."/>
            <person name="Xia L.Y."/>
            <person name="Li J."/>
            <person name="Zhao F."/>
            <person name="Cao W.C."/>
        </authorList>
    </citation>
    <scope>NUCLEOTIDE SEQUENCE [LARGE SCALE GENOMIC DNA]</scope>
    <source>
        <strain evidence="3">HaeL-2018</strain>
    </source>
</reference>
<dbReference type="VEuPathDB" id="VectorBase:HLOH_057451"/>
<dbReference type="EMBL" id="JABSTR010001040">
    <property type="protein sequence ID" value="KAH9383277.1"/>
    <property type="molecule type" value="Genomic_DNA"/>
</dbReference>
<protein>
    <recommendedName>
        <fullName evidence="2">DUF4590 domain-containing protein</fullName>
    </recommendedName>
</protein>
<dbReference type="OMA" id="QWGSDEC"/>
<dbReference type="OrthoDB" id="120976at2759"/>
<dbReference type="PANTHER" id="PTHR23034:SF2">
    <property type="entry name" value="GLUTAMATE-RICH PROTEIN 3"/>
    <property type="match status" value="1"/>
</dbReference>
<feature type="domain" description="DUF4590" evidence="2">
    <location>
        <begin position="191"/>
        <end position="284"/>
    </location>
</feature>
<feature type="region of interest" description="Disordered" evidence="1">
    <location>
        <begin position="290"/>
        <end position="452"/>
    </location>
</feature>
<feature type="compositionally biased region" description="Low complexity" evidence="1">
    <location>
        <begin position="368"/>
        <end position="390"/>
    </location>
</feature>
<feature type="region of interest" description="Disordered" evidence="1">
    <location>
        <begin position="63"/>
        <end position="82"/>
    </location>
</feature>
<evidence type="ECO:0000259" key="2">
    <source>
        <dbReference type="Pfam" id="PF15257"/>
    </source>
</evidence>
<proteinExistence type="predicted"/>
<dbReference type="Proteomes" id="UP000821853">
    <property type="component" value="Unassembled WGS sequence"/>
</dbReference>
<dbReference type="AlphaFoldDB" id="A0A9J6H934"/>
<comment type="caution">
    <text evidence="3">The sequence shown here is derived from an EMBL/GenBank/DDBJ whole genome shotgun (WGS) entry which is preliminary data.</text>
</comment>
<organism evidence="3 4">
    <name type="scientific">Haemaphysalis longicornis</name>
    <name type="common">Bush tick</name>
    <dbReference type="NCBI Taxonomy" id="44386"/>
    <lineage>
        <taxon>Eukaryota</taxon>
        <taxon>Metazoa</taxon>
        <taxon>Ecdysozoa</taxon>
        <taxon>Arthropoda</taxon>
        <taxon>Chelicerata</taxon>
        <taxon>Arachnida</taxon>
        <taxon>Acari</taxon>
        <taxon>Parasitiformes</taxon>
        <taxon>Ixodida</taxon>
        <taxon>Ixodoidea</taxon>
        <taxon>Ixodidae</taxon>
        <taxon>Haemaphysalinae</taxon>
        <taxon>Haemaphysalis</taxon>
    </lineage>
</organism>
<feature type="compositionally biased region" description="Polar residues" evidence="1">
    <location>
        <begin position="316"/>
        <end position="348"/>
    </location>
</feature>